<protein>
    <submittedName>
        <fullName evidence="3">Uncharacterized protein</fullName>
    </submittedName>
</protein>
<evidence type="ECO:0000256" key="1">
    <source>
        <dbReference type="SAM" id="MobiDB-lite"/>
    </source>
</evidence>
<keyword evidence="2" id="KW-0812">Transmembrane</keyword>
<feature type="compositionally biased region" description="Low complexity" evidence="1">
    <location>
        <begin position="121"/>
        <end position="154"/>
    </location>
</feature>
<feature type="transmembrane region" description="Helical" evidence="2">
    <location>
        <begin position="164"/>
        <end position="186"/>
    </location>
</feature>
<dbReference type="STRING" id="154538.A0A1M2V915"/>
<proteinExistence type="predicted"/>
<reference evidence="3 4" key="1">
    <citation type="submission" date="2016-10" db="EMBL/GenBank/DDBJ databases">
        <title>Genome sequence of the basidiomycete white-rot fungus Trametes pubescens.</title>
        <authorList>
            <person name="Makela M.R."/>
            <person name="Granchi Z."/>
            <person name="Peng M."/>
            <person name="De Vries R.P."/>
            <person name="Grigoriev I."/>
            <person name="Riley R."/>
            <person name="Hilden K."/>
        </authorList>
    </citation>
    <scope>NUCLEOTIDE SEQUENCE [LARGE SCALE GENOMIC DNA]</scope>
    <source>
        <strain evidence="3 4">FBCC735</strain>
    </source>
</reference>
<name>A0A1M2V915_TRAPU</name>
<dbReference type="Proteomes" id="UP000184267">
    <property type="component" value="Unassembled WGS sequence"/>
</dbReference>
<keyword evidence="2" id="KW-1133">Transmembrane helix</keyword>
<gene>
    <name evidence="3" type="ORF">TRAPUB_5282</name>
</gene>
<dbReference type="EMBL" id="MNAD01001563">
    <property type="protein sequence ID" value="OJT04046.1"/>
    <property type="molecule type" value="Genomic_DNA"/>
</dbReference>
<keyword evidence="4" id="KW-1185">Reference proteome</keyword>
<feature type="region of interest" description="Disordered" evidence="1">
    <location>
        <begin position="109"/>
        <end position="155"/>
    </location>
</feature>
<feature type="region of interest" description="Disordered" evidence="1">
    <location>
        <begin position="19"/>
        <end position="67"/>
    </location>
</feature>
<comment type="caution">
    <text evidence="3">The sequence shown here is derived from an EMBL/GenBank/DDBJ whole genome shotgun (WGS) entry which is preliminary data.</text>
</comment>
<organism evidence="3 4">
    <name type="scientific">Trametes pubescens</name>
    <name type="common">White-rot fungus</name>
    <dbReference type="NCBI Taxonomy" id="154538"/>
    <lineage>
        <taxon>Eukaryota</taxon>
        <taxon>Fungi</taxon>
        <taxon>Dikarya</taxon>
        <taxon>Basidiomycota</taxon>
        <taxon>Agaricomycotina</taxon>
        <taxon>Agaricomycetes</taxon>
        <taxon>Polyporales</taxon>
        <taxon>Polyporaceae</taxon>
        <taxon>Trametes</taxon>
    </lineage>
</organism>
<evidence type="ECO:0000313" key="3">
    <source>
        <dbReference type="EMBL" id="OJT04046.1"/>
    </source>
</evidence>
<sequence length="309" mass="32140">MGQQFWFDFIALETSSTTTSATTTGPILHPGTPTLPTSTPPITSSTNLPQTTSSVRPPTSTSTGTFTSVSSTLTSYSVTIETSSLVTSFGLPSPLGTISNRLTTISASTSTPARPYWTPTSSPNPSNTAAISSPSSLSTSSSAPATPTAGASPAGGHTLSPGEIIGIATGGAALILVLALMFFALWQRHRRIAARAAICPFVPGPEDDVDGMPLPPPDYWTSEKGSIVGRVRLSIPMSVPARQMLVIAQRDHLGGVWADYQSSMPSASGYDESESSAGGDLKMLREHLARRGWRSAAVCVAGKKRGTPF</sequence>
<dbReference type="AlphaFoldDB" id="A0A1M2V915"/>
<keyword evidence="2" id="KW-0472">Membrane</keyword>
<evidence type="ECO:0000256" key="2">
    <source>
        <dbReference type="SAM" id="Phobius"/>
    </source>
</evidence>
<accession>A0A1M2V915</accession>
<evidence type="ECO:0000313" key="4">
    <source>
        <dbReference type="Proteomes" id="UP000184267"/>
    </source>
</evidence>